<proteinExistence type="predicted"/>
<organism evidence="1">
    <name type="scientific">marine sediment metagenome</name>
    <dbReference type="NCBI Taxonomy" id="412755"/>
    <lineage>
        <taxon>unclassified sequences</taxon>
        <taxon>metagenomes</taxon>
        <taxon>ecological metagenomes</taxon>
    </lineage>
</organism>
<reference evidence="1" key="1">
    <citation type="journal article" date="2015" name="Nature">
        <title>Complex archaea that bridge the gap between prokaryotes and eukaryotes.</title>
        <authorList>
            <person name="Spang A."/>
            <person name="Saw J.H."/>
            <person name="Jorgensen S.L."/>
            <person name="Zaremba-Niedzwiedzka K."/>
            <person name="Martijn J."/>
            <person name="Lind A.E."/>
            <person name="van Eijk R."/>
            <person name="Schleper C."/>
            <person name="Guy L."/>
            <person name="Ettema T.J."/>
        </authorList>
    </citation>
    <scope>NUCLEOTIDE SEQUENCE</scope>
</reference>
<sequence>MTKIVWKVVRRIGGKRFSAVINQEWGGVRYSSPGEITSAPESTKLLAFKTKETAVRFGTSLGDGFGCKYEVWKAKAKNVTNTRTLSTSGDGYPGFVAFWKGKRNGVWRGEAPDGTVSCSELTLIKKVN</sequence>
<dbReference type="EMBL" id="LAZR01000697">
    <property type="protein sequence ID" value="KKN60414.1"/>
    <property type="molecule type" value="Genomic_DNA"/>
</dbReference>
<accession>A0A0F9S010</accession>
<protein>
    <submittedName>
        <fullName evidence="1">Uncharacterized protein</fullName>
    </submittedName>
</protein>
<dbReference type="AlphaFoldDB" id="A0A0F9S010"/>
<evidence type="ECO:0000313" key="1">
    <source>
        <dbReference type="EMBL" id="KKN60414.1"/>
    </source>
</evidence>
<gene>
    <name evidence="1" type="ORF">LCGC14_0532480</name>
</gene>
<comment type="caution">
    <text evidence="1">The sequence shown here is derived from an EMBL/GenBank/DDBJ whole genome shotgun (WGS) entry which is preliminary data.</text>
</comment>
<name>A0A0F9S010_9ZZZZ</name>